<proteinExistence type="predicted"/>
<name>A0A5C3K8I1_COPMA</name>
<accession>A0A5C3K8I1</accession>
<feature type="non-terminal residue" evidence="1">
    <location>
        <position position="59"/>
    </location>
</feature>
<dbReference type="InterPro" id="IPR027417">
    <property type="entry name" value="P-loop_NTPase"/>
</dbReference>
<evidence type="ECO:0008006" key="3">
    <source>
        <dbReference type="Google" id="ProtNLM"/>
    </source>
</evidence>
<gene>
    <name evidence="1" type="ORF">FA15DRAFT_546315</name>
</gene>
<dbReference type="EMBL" id="ML210913">
    <property type="protein sequence ID" value="TFK16359.1"/>
    <property type="molecule type" value="Genomic_DNA"/>
</dbReference>
<dbReference type="OrthoDB" id="2499463at2759"/>
<protein>
    <recommendedName>
        <fullName evidence="3">DEAD/DEAH box helicase domain-containing protein</fullName>
    </recommendedName>
</protein>
<evidence type="ECO:0000313" key="1">
    <source>
        <dbReference type="EMBL" id="TFK16359.1"/>
    </source>
</evidence>
<evidence type="ECO:0000313" key="2">
    <source>
        <dbReference type="Proteomes" id="UP000307440"/>
    </source>
</evidence>
<dbReference type="Gene3D" id="3.40.50.300">
    <property type="entry name" value="P-loop containing nucleotide triphosphate hydrolases"/>
    <property type="match status" value="1"/>
</dbReference>
<dbReference type="Proteomes" id="UP000307440">
    <property type="component" value="Unassembled WGS sequence"/>
</dbReference>
<keyword evidence="2" id="KW-1185">Reference proteome</keyword>
<dbReference type="SUPFAM" id="SSF52540">
    <property type="entry name" value="P-loop containing nucleoside triphosphate hydrolases"/>
    <property type="match status" value="1"/>
</dbReference>
<sequence length="59" mass="6401">ENLSKVIQELLGLTPYKWQLDLAQKVLQGFDCIGVAGTGSGKSLVYAMLAKAMEITETK</sequence>
<dbReference type="AlphaFoldDB" id="A0A5C3K8I1"/>
<organism evidence="1 2">
    <name type="scientific">Coprinopsis marcescibilis</name>
    <name type="common">Agaric fungus</name>
    <name type="synonym">Psathyrella marcescibilis</name>
    <dbReference type="NCBI Taxonomy" id="230819"/>
    <lineage>
        <taxon>Eukaryota</taxon>
        <taxon>Fungi</taxon>
        <taxon>Dikarya</taxon>
        <taxon>Basidiomycota</taxon>
        <taxon>Agaricomycotina</taxon>
        <taxon>Agaricomycetes</taxon>
        <taxon>Agaricomycetidae</taxon>
        <taxon>Agaricales</taxon>
        <taxon>Agaricineae</taxon>
        <taxon>Psathyrellaceae</taxon>
        <taxon>Coprinopsis</taxon>
    </lineage>
</organism>
<feature type="non-terminal residue" evidence="1">
    <location>
        <position position="1"/>
    </location>
</feature>
<reference evidence="1 2" key="1">
    <citation type="journal article" date="2019" name="Nat. Ecol. Evol.">
        <title>Megaphylogeny resolves global patterns of mushroom evolution.</title>
        <authorList>
            <person name="Varga T."/>
            <person name="Krizsan K."/>
            <person name="Foldi C."/>
            <person name="Dima B."/>
            <person name="Sanchez-Garcia M."/>
            <person name="Sanchez-Ramirez S."/>
            <person name="Szollosi G.J."/>
            <person name="Szarkandi J.G."/>
            <person name="Papp V."/>
            <person name="Albert L."/>
            <person name="Andreopoulos W."/>
            <person name="Angelini C."/>
            <person name="Antonin V."/>
            <person name="Barry K.W."/>
            <person name="Bougher N.L."/>
            <person name="Buchanan P."/>
            <person name="Buyck B."/>
            <person name="Bense V."/>
            <person name="Catcheside P."/>
            <person name="Chovatia M."/>
            <person name="Cooper J."/>
            <person name="Damon W."/>
            <person name="Desjardin D."/>
            <person name="Finy P."/>
            <person name="Geml J."/>
            <person name="Haridas S."/>
            <person name="Hughes K."/>
            <person name="Justo A."/>
            <person name="Karasinski D."/>
            <person name="Kautmanova I."/>
            <person name="Kiss B."/>
            <person name="Kocsube S."/>
            <person name="Kotiranta H."/>
            <person name="LaButti K.M."/>
            <person name="Lechner B.E."/>
            <person name="Liimatainen K."/>
            <person name="Lipzen A."/>
            <person name="Lukacs Z."/>
            <person name="Mihaltcheva S."/>
            <person name="Morgado L.N."/>
            <person name="Niskanen T."/>
            <person name="Noordeloos M.E."/>
            <person name="Ohm R.A."/>
            <person name="Ortiz-Santana B."/>
            <person name="Ovrebo C."/>
            <person name="Racz N."/>
            <person name="Riley R."/>
            <person name="Savchenko A."/>
            <person name="Shiryaev A."/>
            <person name="Soop K."/>
            <person name="Spirin V."/>
            <person name="Szebenyi C."/>
            <person name="Tomsovsky M."/>
            <person name="Tulloss R.E."/>
            <person name="Uehling J."/>
            <person name="Grigoriev I.V."/>
            <person name="Vagvolgyi C."/>
            <person name="Papp T."/>
            <person name="Martin F.M."/>
            <person name="Miettinen O."/>
            <person name="Hibbett D.S."/>
            <person name="Nagy L.G."/>
        </authorList>
    </citation>
    <scope>NUCLEOTIDE SEQUENCE [LARGE SCALE GENOMIC DNA]</scope>
    <source>
        <strain evidence="1 2">CBS 121175</strain>
    </source>
</reference>